<organism evidence="7 8">
    <name type="scientific">Pandoraea terrae</name>
    <dbReference type="NCBI Taxonomy" id="1537710"/>
    <lineage>
        <taxon>Bacteria</taxon>
        <taxon>Pseudomonadati</taxon>
        <taxon>Pseudomonadota</taxon>
        <taxon>Betaproteobacteria</taxon>
        <taxon>Burkholderiales</taxon>
        <taxon>Burkholderiaceae</taxon>
        <taxon>Pandoraea</taxon>
    </lineage>
</organism>
<dbReference type="Proteomes" id="UP000414233">
    <property type="component" value="Unassembled WGS sequence"/>
</dbReference>
<dbReference type="InterPro" id="IPR038484">
    <property type="entry name" value="MucB/RseB_C_sf"/>
</dbReference>
<evidence type="ECO:0000256" key="3">
    <source>
        <dbReference type="ARBA" id="ARBA00022729"/>
    </source>
</evidence>
<protein>
    <submittedName>
        <fullName evidence="7">Sugar dehydratase</fullName>
    </submittedName>
</protein>
<dbReference type="PANTHER" id="PTHR38782:SF1">
    <property type="entry name" value="SIGMA-E FACTOR REGULATORY PROTEIN RSEB"/>
    <property type="match status" value="1"/>
</dbReference>
<proteinExistence type="inferred from homology"/>
<evidence type="ECO:0000313" key="7">
    <source>
        <dbReference type="EMBL" id="VVD92027.1"/>
    </source>
</evidence>
<feature type="domain" description="MucB/RseB C-terminal" evidence="6">
    <location>
        <begin position="256"/>
        <end position="352"/>
    </location>
</feature>
<evidence type="ECO:0000256" key="2">
    <source>
        <dbReference type="ARBA" id="ARBA00008150"/>
    </source>
</evidence>
<dbReference type="InterPro" id="IPR033434">
    <property type="entry name" value="MucB/RseB_N"/>
</dbReference>
<name>A0A5E4TW47_9BURK</name>
<evidence type="ECO:0000259" key="6">
    <source>
        <dbReference type="Pfam" id="PF17188"/>
    </source>
</evidence>
<dbReference type="AlphaFoldDB" id="A0A5E4TW47"/>
<evidence type="ECO:0000256" key="4">
    <source>
        <dbReference type="ARBA" id="ARBA00022764"/>
    </source>
</evidence>
<dbReference type="Pfam" id="PF03888">
    <property type="entry name" value="MucB_RseB"/>
    <property type="match status" value="1"/>
</dbReference>
<feature type="domain" description="MucB/RseB N-terminal" evidence="5">
    <location>
        <begin position="60"/>
        <end position="233"/>
    </location>
</feature>
<dbReference type="InterPro" id="IPR033436">
    <property type="entry name" value="MucB/RseB_C"/>
</dbReference>
<keyword evidence="8" id="KW-1185">Reference proteome</keyword>
<keyword evidence="3" id="KW-0732">Signal</keyword>
<sequence>MNKLQRLSQLPLSRVQKTAFAPVGRTFLLFAFLVVSTLQAQAWAQASAPGVDPLIERREVNAWLNKIHRAAQVQNYVGTFVFQRGSTMRSSKISHYADRGNEYEELETLDGRQRRILRHNEDLYTLLPEQKTVYQEKRESKDSFPALLATPGRDVLDYYDPKMLPSERMAGFDCIVIELSAKDAYRFGYRLWADRNTGLLLRAQTLDPDGHLLEQAAFSQINIGVPSEKSRIVNAIHGAQGWHVVRPQVQAGHIADAGWTINANVPGFKAVREVRRTMHAGADGAPLEVQQVVYSDGMAGLSVFIEPATRDRKEGHGSAGATNILIKRYGNFWLTLLGEVPQATLQQFAANIDYKPGK</sequence>
<evidence type="ECO:0000256" key="1">
    <source>
        <dbReference type="ARBA" id="ARBA00004418"/>
    </source>
</evidence>
<comment type="similarity">
    <text evidence="2">Belongs to the RseB family.</text>
</comment>
<keyword evidence="4" id="KW-0574">Periplasm</keyword>
<comment type="subcellular location">
    <subcellularLocation>
        <location evidence="1">Periplasm</location>
    </subcellularLocation>
</comment>
<evidence type="ECO:0000313" key="8">
    <source>
        <dbReference type="Proteomes" id="UP000414233"/>
    </source>
</evidence>
<gene>
    <name evidence="7" type="ORF">PTE30175_01605</name>
</gene>
<dbReference type="EMBL" id="CABPRZ010000005">
    <property type="protein sequence ID" value="VVD92027.1"/>
    <property type="molecule type" value="Genomic_DNA"/>
</dbReference>
<dbReference type="CDD" id="cd16327">
    <property type="entry name" value="RseB"/>
    <property type="match status" value="1"/>
</dbReference>
<dbReference type="Pfam" id="PF17188">
    <property type="entry name" value="MucB_RseB_C"/>
    <property type="match status" value="1"/>
</dbReference>
<accession>A0A5E4TW47</accession>
<reference evidence="7 8" key="1">
    <citation type="submission" date="2019-08" db="EMBL/GenBank/DDBJ databases">
        <authorList>
            <person name="Peeters C."/>
        </authorList>
    </citation>
    <scope>NUCLEOTIDE SEQUENCE [LARGE SCALE GENOMIC DNA]</scope>
    <source>
        <strain evidence="7 8">LMG 30175</strain>
    </source>
</reference>
<dbReference type="Gene3D" id="3.30.200.100">
    <property type="entry name" value="MucB/RseB, C-terminal domain"/>
    <property type="match status" value="1"/>
</dbReference>
<dbReference type="PIRSF" id="PIRSF005427">
    <property type="entry name" value="RseB"/>
    <property type="match status" value="1"/>
</dbReference>
<dbReference type="GO" id="GO:0030288">
    <property type="term" value="C:outer membrane-bounded periplasmic space"/>
    <property type="evidence" value="ECO:0007669"/>
    <property type="project" value="TreeGrafter"/>
</dbReference>
<dbReference type="PANTHER" id="PTHR38782">
    <property type="match status" value="1"/>
</dbReference>
<evidence type="ECO:0000259" key="5">
    <source>
        <dbReference type="Pfam" id="PF03888"/>
    </source>
</evidence>
<dbReference type="InterPro" id="IPR005588">
    <property type="entry name" value="MucB_RseB"/>
</dbReference>
<dbReference type="GO" id="GO:0045152">
    <property type="term" value="F:antisigma factor binding"/>
    <property type="evidence" value="ECO:0007669"/>
    <property type="project" value="TreeGrafter"/>
</dbReference>
<dbReference type="GO" id="GO:0032885">
    <property type="term" value="P:regulation of polysaccharide biosynthetic process"/>
    <property type="evidence" value="ECO:0007669"/>
    <property type="project" value="TreeGrafter"/>
</dbReference>
<dbReference type="Gene3D" id="2.50.20.10">
    <property type="entry name" value="Lipoprotein localisation LolA/LolB/LppX"/>
    <property type="match status" value="1"/>
</dbReference>
<dbReference type="OrthoDB" id="7067274at2"/>